<dbReference type="Proteomes" id="UP000002362">
    <property type="component" value="Chromosome"/>
</dbReference>
<dbReference type="KEGG" id="lki:LKI_03055"/>
<dbReference type="HOGENOM" id="CLU_2382660_0_0_9"/>
<proteinExistence type="predicted"/>
<organism evidence="1 2">
    <name type="scientific">Leuconostoc kimchii (strain IMSNU 11154 / KCTC 2386 / IH25)</name>
    <dbReference type="NCBI Taxonomy" id="762051"/>
    <lineage>
        <taxon>Bacteria</taxon>
        <taxon>Bacillati</taxon>
        <taxon>Bacillota</taxon>
        <taxon>Bacilli</taxon>
        <taxon>Lactobacillales</taxon>
        <taxon>Lactobacillaceae</taxon>
        <taxon>Leuconostoc</taxon>
    </lineage>
</organism>
<dbReference type="EMBL" id="CP001758">
    <property type="protein sequence ID" value="ADG40153.1"/>
    <property type="molecule type" value="Genomic_DNA"/>
</dbReference>
<sequence>MCVHLHSRFLPAKTLQFDFNHNMNQLRKQENSPSFMSKNVFSKCNTNIVPFIMMKDNSLYLINTYQNAPHYAFIFFKLTFLESPKTAPNDLSSL</sequence>
<dbReference type="AlphaFoldDB" id="D5T1K4"/>
<name>D5T1K4_LEUKI</name>
<reference evidence="1 2" key="1">
    <citation type="journal article" date="2010" name="J. Bacteriol.">
        <title>Complete genome sequence analysis of Leuconostoc kimchii IMSNU 11154.</title>
        <authorList>
            <person name="Oh H.M."/>
            <person name="Cho Y.J."/>
            <person name="Kim B.K."/>
            <person name="Roe J.H."/>
            <person name="Kang S.O."/>
            <person name="Nahm B.H."/>
            <person name="Jeong G."/>
            <person name="Han H.U."/>
            <person name="Chun J."/>
        </authorList>
    </citation>
    <scope>NUCLEOTIDE SEQUENCE [LARGE SCALE GENOMIC DNA]</scope>
    <source>
        <strain evidence="2">IMSNU 11154 / KCTC 2386 / IH25</strain>
    </source>
</reference>
<accession>D5T1K4</accession>
<protein>
    <submittedName>
        <fullName evidence="1">Uncharacterized protein</fullName>
    </submittedName>
</protein>
<gene>
    <name evidence="1" type="ordered locus">LKI_03055</name>
</gene>
<dbReference type="PATRIC" id="fig|762051.18.peg.615"/>
<evidence type="ECO:0000313" key="1">
    <source>
        <dbReference type="EMBL" id="ADG40153.1"/>
    </source>
</evidence>
<evidence type="ECO:0000313" key="2">
    <source>
        <dbReference type="Proteomes" id="UP000002362"/>
    </source>
</evidence>